<evidence type="ECO:0000313" key="3">
    <source>
        <dbReference type="EMBL" id="TPG52089.1"/>
    </source>
</evidence>
<sequence>MTSLRKSASKVLMASCMITVGGCVVGPRYHVPVEAPVAIATIDPSIAIARPPAESWWGLFDDPVLDALVLKAGRDNLDLRQALGRVRASRALFDDARLDRFPRVSSGADYQRSREQRPGLTTEQTTVEQFDLGFDATWELDLFGHVKHQIESARADAEATRFDADDAKVVVTAEVVRNYLVLRGAQARRAVAENNARSQAETLRLTEVRVDVGTGDPVDVQTARARLEATRGTIPEFTITERHAAHRLAVLVGQRPGELDATLTPVTSPVTPAVRALPVGDVSAFLRRRPDVRAAERRLAAQTARVGVATADLFPRIRITGFLGLLSGDVSSLFTKGGGAYAVAPSVTWPAFDLGGARARLRAQKAEADVNLAAYDQTVLKAIEDLQNAVVAYGQRQKEIASLTSQMDAARRASQLANVRYKEGDIDFLRLLEAQRQQLDAEDSLTRAEIESNTDVVAVYKALGGAYSE</sequence>
<dbReference type="NCBIfam" id="TIGR01845">
    <property type="entry name" value="outer_NodT"/>
    <property type="match status" value="1"/>
</dbReference>
<dbReference type="SUPFAM" id="SSF56954">
    <property type="entry name" value="Outer membrane efflux proteins (OEP)"/>
    <property type="match status" value="1"/>
</dbReference>
<dbReference type="Pfam" id="PF02321">
    <property type="entry name" value="OEP"/>
    <property type="match status" value="2"/>
</dbReference>
<protein>
    <submittedName>
        <fullName evidence="3">Efflux transporter outer membrane subunit</fullName>
    </submittedName>
</protein>
<dbReference type="PROSITE" id="PS51257">
    <property type="entry name" value="PROKAR_LIPOPROTEIN"/>
    <property type="match status" value="1"/>
</dbReference>
<dbReference type="Gene3D" id="1.20.1600.10">
    <property type="entry name" value="Outer membrane efflux proteins (OEP)"/>
    <property type="match status" value="1"/>
</dbReference>
<dbReference type="InterPro" id="IPR010131">
    <property type="entry name" value="MdtP/NodT-like"/>
</dbReference>
<gene>
    <name evidence="3" type="ORF">EAH76_15345</name>
</gene>
<dbReference type="EMBL" id="RCZC01000004">
    <property type="protein sequence ID" value="TPG52089.1"/>
    <property type="molecule type" value="Genomic_DNA"/>
</dbReference>
<comment type="similarity">
    <text evidence="1 2">Belongs to the outer membrane factor (OMF) (TC 1.B.17) family.</text>
</comment>
<keyword evidence="4" id="KW-1185">Reference proteome</keyword>
<proteinExistence type="inferred from homology"/>
<dbReference type="InterPro" id="IPR003423">
    <property type="entry name" value="OMP_efflux"/>
</dbReference>
<organism evidence="3 4">
    <name type="scientific">Sphingomonas glacialis</name>
    <dbReference type="NCBI Taxonomy" id="658225"/>
    <lineage>
        <taxon>Bacteria</taxon>
        <taxon>Pseudomonadati</taxon>
        <taxon>Pseudomonadota</taxon>
        <taxon>Alphaproteobacteria</taxon>
        <taxon>Sphingomonadales</taxon>
        <taxon>Sphingomonadaceae</taxon>
        <taxon>Sphingomonas</taxon>
    </lineage>
</organism>
<evidence type="ECO:0000256" key="1">
    <source>
        <dbReference type="ARBA" id="ARBA00007613"/>
    </source>
</evidence>
<dbReference type="AlphaFoldDB" id="A0A502FRQ9"/>
<comment type="subcellular location">
    <subcellularLocation>
        <location evidence="2">Cell membrane</location>
        <topology evidence="2">Lipid-anchor</topology>
    </subcellularLocation>
</comment>
<dbReference type="GO" id="GO:0005886">
    <property type="term" value="C:plasma membrane"/>
    <property type="evidence" value="ECO:0007669"/>
    <property type="project" value="UniProtKB-SubCell"/>
</dbReference>
<dbReference type="Gene3D" id="2.20.200.10">
    <property type="entry name" value="Outer membrane efflux proteins (OEP)"/>
    <property type="match status" value="1"/>
</dbReference>
<comment type="caution">
    <text evidence="3">The sequence shown here is derived from an EMBL/GenBank/DDBJ whole genome shotgun (WGS) entry which is preliminary data.</text>
</comment>
<reference evidence="3 4" key="1">
    <citation type="journal article" date="2019" name="Environ. Microbiol.">
        <title>Species interactions and distinct microbial communities in high Arctic permafrost affected cryosols are associated with the CH4 and CO2 gas fluxes.</title>
        <authorList>
            <person name="Altshuler I."/>
            <person name="Hamel J."/>
            <person name="Turney S."/>
            <person name="Magnuson E."/>
            <person name="Levesque R."/>
            <person name="Greer C."/>
            <person name="Whyte L.G."/>
        </authorList>
    </citation>
    <scope>NUCLEOTIDE SEQUENCE [LARGE SCALE GENOMIC DNA]</scope>
    <source>
        <strain evidence="3 4">E6.1</strain>
    </source>
</reference>
<dbReference type="Proteomes" id="UP000319931">
    <property type="component" value="Unassembled WGS sequence"/>
</dbReference>
<evidence type="ECO:0000313" key="4">
    <source>
        <dbReference type="Proteomes" id="UP000319931"/>
    </source>
</evidence>
<keyword evidence="2" id="KW-0812">Transmembrane</keyword>
<evidence type="ECO:0000256" key="2">
    <source>
        <dbReference type="RuleBase" id="RU362097"/>
    </source>
</evidence>
<accession>A0A502FRQ9</accession>
<keyword evidence="2" id="KW-1134">Transmembrane beta strand</keyword>
<dbReference type="PANTHER" id="PTHR30203:SF25">
    <property type="entry name" value="OUTER MEMBRANE PROTEIN-RELATED"/>
    <property type="match status" value="1"/>
</dbReference>
<keyword evidence="2" id="KW-0472">Membrane</keyword>
<name>A0A502FRQ9_9SPHN</name>
<dbReference type="PANTHER" id="PTHR30203">
    <property type="entry name" value="OUTER MEMBRANE CATION EFFLUX PROTEIN"/>
    <property type="match status" value="1"/>
</dbReference>
<dbReference type="OrthoDB" id="7181739at2"/>
<keyword evidence="2" id="KW-0449">Lipoprotein</keyword>
<dbReference type="GO" id="GO:0015562">
    <property type="term" value="F:efflux transmembrane transporter activity"/>
    <property type="evidence" value="ECO:0007669"/>
    <property type="project" value="InterPro"/>
</dbReference>
<keyword evidence="2" id="KW-0564">Palmitate</keyword>